<evidence type="ECO:0000256" key="8">
    <source>
        <dbReference type="ARBA" id="ARBA00022898"/>
    </source>
</evidence>
<keyword evidence="8 9" id="KW-0663">Pyridoxal phosphate</keyword>
<comment type="caution">
    <text evidence="9">Lacks conserved residue(s) required for the propagation of feature annotation.</text>
</comment>
<dbReference type="GO" id="GO:0035999">
    <property type="term" value="P:tetrahydrofolate interconversion"/>
    <property type="evidence" value="ECO:0007669"/>
    <property type="project" value="UniProtKB-UniRule"/>
</dbReference>
<accession>A0A2G9YDL8</accession>
<comment type="function">
    <text evidence="9">Catalyzes the reversible interconversion of serine and glycine with tetrahydrofolate (THF) serving as the one-carbon carrier. This reaction serves as the major source of one-carbon groups required for the biosynthesis of purines, thymidylate, methionine, and other important biomolecules. Also exhibits THF-independent aldolase activity toward beta-hydroxyamino acids, producing glycine and aldehydes, via a retro-aldol mechanism.</text>
</comment>
<dbReference type="PANTHER" id="PTHR11680:SF35">
    <property type="entry name" value="SERINE HYDROXYMETHYLTRANSFERASE 1"/>
    <property type="match status" value="1"/>
</dbReference>
<evidence type="ECO:0000256" key="4">
    <source>
        <dbReference type="ARBA" id="ARBA00011738"/>
    </source>
</evidence>
<name>A0A2G9YDL8_9BACT</name>
<dbReference type="SUPFAM" id="SSF53383">
    <property type="entry name" value="PLP-dependent transferases"/>
    <property type="match status" value="1"/>
</dbReference>
<comment type="catalytic activity">
    <reaction evidence="9">
        <text>(6R)-5,10-methylene-5,6,7,8-tetrahydrofolate + glycine + H2O = (6S)-5,6,7,8-tetrahydrofolate + L-serine</text>
        <dbReference type="Rhea" id="RHEA:15481"/>
        <dbReference type="ChEBI" id="CHEBI:15377"/>
        <dbReference type="ChEBI" id="CHEBI:15636"/>
        <dbReference type="ChEBI" id="CHEBI:33384"/>
        <dbReference type="ChEBI" id="CHEBI:57305"/>
        <dbReference type="ChEBI" id="CHEBI:57453"/>
        <dbReference type="EC" id="2.1.2.1"/>
    </reaction>
</comment>
<evidence type="ECO:0000256" key="9">
    <source>
        <dbReference type="HAMAP-Rule" id="MF_00051"/>
    </source>
</evidence>
<dbReference type="InterPro" id="IPR015424">
    <property type="entry name" value="PyrdxlP-dep_Trfase"/>
</dbReference>
<evidence type="ECO:0000256" key="10">
    <source>
        <dbReference type="PIRSR" id="PIRSR000412-50"/>
    </source>
</evidence>
<keyword evidence="9" id="KW-0028">Amino-acid biosynthesis</keyword>
<comment type="subunit">
    <text evidence="4 9">Homodimer.</text>
</comment>
<comment type="similarity">
    <text evidence="3 9">Belongs to the SHMT family.</text>
</comment>
<dbReference type="UniPathway" id="UPA00193"/>
<comment type="caution">
    <text evidence="12">The sequence shown here is derived from an EMBL/GenBank/DDBJ whole genome shotgun (WGS) entry which is preliminary data.</text>
</comment>
<dbReference type="EC" id="2.1.2.1" evidence="9"/>
<evidence type="ECO:0000256" key="7">
    <source>
        <dbReference type="ARBA" id="ARBA00022679"/>
    </source>
</evidence>
<dbReference type="NCBIfam" id="NF000586">
    <property type="entry name" value="PRK00011.1"/>
    <property type="match status" value="1"/>
</dbReference>
<keyword evidence="7 9" id="KW-0808">Transferase</keyword>
<dbReference type="PANTHER" id="PTHR11680">
    <property type="entry name" value="SERINE HYDROXYMETHYLTRANSFERASE"/>
    <property type="match status" value="1"/>
</dbReference>
<dbReference type="GO" id="GO:0004372">
    <property type="term" value="F:glycine hydroxymethyltransferase activity"/>
    <property type="evidence" value="ECO:0007669"/>
    <property type="project" value="UniProtKB-UniRule"/>
</dbReference>
<organism evidence="12 13">
    <name type="scientific">Candidatus Portnoybacteria bacterium CG23_combo_of_CG06-09_8_20_14_all_37_13</name>
    <dbReference type="NCBI Taxonomy" id="1974819"/>
    <lineage>
        <taxon>Bacteria</taxon>
        <taxon>Candidatus Portnoyibacteriota</taxon>
    </lineage>
</organism>
<dbReference type="InterPro" id="IPR001085">
    <property type="entry name" value="Ser_HO-MeTrfase"/>
</dbReference>
<dbReference type="FunFam" id="3.40.640.10:FF:000001">
    <property type="entry name" value="Serine hydroxymethyltransferase"/>
    <property type="match status" value="1"/>
</dbReference>
<dbReference type="InterPro" id="IPR049943">
    <property type="entry name" value="Ser_HO-MeTrfase-like"/>
</dbReference>
<keyword evidence="5 9" id="KW-0963">Cytoplasm</keyword>
<evidence type="ECO:0000313" key="12">
    <source>
        <dbReference type="EMBL" id="PIP17339.1"/>
    </source>
</evidence>
<dbReference type="Pfam" id="PF00464">
    <property type="entry name" value="SHMT"/>
    <property type="match status" value="1"/>
</dbReference>
<dbReference type="UniPathway" id="UPA00288">
    <property type="reaction ID" value="UER01023"/>
</dbReference>
<evidence type="ECO:0000256" key="1">
    <source>
        <dbReference type="ARBA" id="ARBA00001933"/>
    </source>
</evidence>
<feature type="binding site" evidence="9">
    <location>
        <begin position="121"/>
        <end position="123"/>
    </location>
    <ligand>
        <name>(6S)-5,6,7,8-tetrahydrofolate</name>
        <dbReference type="ChEBI" id="CHEBI:57453"/>
    </ligand>
</feature>
<dbReference type="Gene3D" id="3.40.640.10">
    <property type="entry name" value="Type I PLP-dependent aspartate aminotransferase-like (Major domain)"/>
    <property type="match status" value="1"/>
</dbReference>
<dbReference type="PIRSF" id="PIRSF000412">
    <property type="entry name" value="SHMT"/>
    <property type="match status" value="1"/>
</dbReference>
<dbReference type="InterPro" id="IPR039429">
    <property type="entry name" value="SHMT-like_dom"/>
</dbReference>
<dbReference type="EMBL" id="PCRH01000010">
    <property type="protein sequence ID" value="PIP17339.1"/>
    <property type="molecule type" value="Genomic_DNA"/>
</dbReference>
<evidence type="ECO:0000256" key="3">
    <source>
        <dbReference type="ARBA" id="ARBA00006376"/>
    </source>
</evidence>
<dbReference type="InterPro" id="IPR019798">
    <property type="entry name" value="Ser_HO-MeTrfase_PLP_BS"/>
</dbReference>
<proteinExistence type="inferred from homology"/>
<evidence type="ECO:0000259" key="11">
    <source>
        <dbReference type="Pfam" id="PF00464"/>
    </source>
</evidence>
<dbReference type="AlphaFoldDB" id="A0A2G9YDL8"/>
<dbReference type="GO" id="GO:0019264">
    <property type="term" value="P:glycine biosynthetic process from serine"/>
    <property type="evidence" value="ECO:0007669"/>
    <property type="project" value="UniProtKB-UniRule"/>
</dbReference>
<gene>
    <name evidence="9" type="primary">glyA</name>
    <name evidence="12" type="ORF">COX44_00420</name>
</gene>
<dbReference type="GO" id="GO:0030170">
    <property type="term" value="F:pyridoxal phosphate binding"/>
    <property type="evidence" value="ECO:0007669"/>
    <property type="project" value="UniProtKB-UniRule"/>
</dbReference>
<comment type="pathway">
    <text evidence="9">Amino-acid biosynthesis; glycine biosynthesis; glycine from L-serine: step 1/1.</text>
</comment>
<evidence type="ECO:0000256" key="5">
    <source>
        <dbReference type="ARBA" id="ARBA00022490"/>
    </source>
</evidence>
<dbReference type="PROSITE" id="PS00096">
    <property type="entry name" value="SHMT"/>
    <property type="match status" value="1"/>
</dbReference>
<dbReference type="GO" id="GO:0008168">
    <property type="term" value="F:methyltransferase activity"/>
    <property type="evidence" value="ECO:0007669"/>
    <property type="project" value="UniProtKB-KW"/>
</dbReference>
<dbReference type="InterPro" id="IPR015421">
    <property type="entry name" value="PyrdxlP-dep_Trfase_major"/>
</dbReference>
<dbReference type="Gene3D" id="3.90.1150.10">
    <property type="entry name" value="Aspartate Aminotransferase, domain 1"/>
    <property type="match status" value="1"/>
</dbReference>
<feature type="domain" description="Serine hydroxymethyltransferase-like" evidence="11">
    <location>
        <begin position="4"/>
        <end position="386"/>
    </location>
</feature>
<dbReference type="GO" id="GO:0032259">
    <property type="term" value="P:methylation"/>
    <property type="evidence" value="ECO:0007669"/>
    <property type="project" value="UniProtKB-KW"/>
</dbReference>
<keyword evidence="6 9" id="KW-0554">One-carbon metabolism</keyword>
<evidence type="ECO:0000256" key="2">
    <source>
        <dbReference type="ARBA" id="ARBA00004496"/>
    </source>
</evidence>
<dbReference type="GO" id="GO:0005737">
    <property type="term" value="C:cytoplasm"/>
    <property type="evidence" value="ECO:0007669"/>
    <property type="project" value="UniProtKB-SubCell"/>
</dbReference>
<dbReference type="Proteomes" id="UP000231480">
    <property type="component" value="Unassembled WGS sequence"/>
</dbReference>
<evidence type="ECO:0000313" key="13">
    <source>
        <dbReference type="Proteomes" id="UP000231480"/>
    </source>
</evidence>
<comment type="subcellular location">
    <subcellularLocation>
        <location evidence="2 9">Cytoplasm</location>
    </subcellularLocation>
</comment>
<protein>
    <recommendedName>
        <fullName evidence="9">Serine hydroxymethyltransferase</fullName>
        <shortName evidence="9">SHMT</shortName>
        <shortName evidence="9">Serine methylase</shortName>
        <ecNumber evidence="9">2.1.2.1</ecNumber>
    </recommendedName>
</protein>
<dbReference type="CDD" id="cd00378">
    <property type="entry name" value="SHMT"/>
    <property type="match status" value="1"/>
</dbReference>
<comment type="pathway">
    <text evidence="9">One-carbon metabolism; tetrahydrofolate interconversion.</text>
</comment>
<comment type="cofactor">
    <cofactor evidence="1 9 10">
        <name>pyridoxal 5'-phosphate</name>
        <dbReference type="ChEBI" id="CHEBI:597326"/>
    </cofactor>
</comment>
<dbReference type="HAMAP" id="MF_00051">
    <property type="entry name" value="SHMT"/>
    <property type="match status" value="1"/>
</dbReference>
<feature type="site" description="Plays an important role in substrate specificity" evidence="9">
    <location>
        <position position="224"/>
    </location>
</feature>
<evidence type="ECO:0000256" key="6">
    <source>
        <dbReference type="ARBA" id="ARBA00022563"/>
    </source>
</evidence>
<dbReference type="InterPro" id="IPR015422">
    <property type="entry name" value="PyrdxlP-dep_Trfase_small"/>
</dbReference>
<sequence length="415" mass="46154">MLMLKQTDSQVYKILKAEEKRQRETLMMIPSENHSSWAVRQAVGSCLQDKYCEGYPGKRYYQGQENFDKIETLCQERAKKLFRVQCVNVQALSGGPANSAVYFGLLNPGDKIMGLKLDQGGHISHGLNINFSGKFYETCFYYVNQAGFIDYEKLSEIARKEKPKIIIAGITAYPRKLDFAKFAKIANSINAYLMADIAHVAGLVIAGVYPNPAHYADIITTTTHKTLRGPRGALIMVTKKGLAKDPDLPKKIDRAVFPGLQGGPHMNNIAGIAVALKEASKASFKKYCRQIVENAEILAQSLKKHGFNLCSDGTDTHLILIDLRNFKISGKQVAINLEKAGIITNYNAVPYDPNPLFNPSGLRLGTPGITSRGIAGPQMRQIAGFIARVIKNREIKQVRGEVKKLCRKFPIKREY</sequence>
<feature type="modified residue" description="N6-(pyridoxal phosphate)lysine" evidence="9 10">
    <location>
        <position position="225"/>
    </location>
</feature>
<feature type="binding site" evidence="9">
    <location>
        <position position="117"/>
    </location>
    <ligand>
        <name>(6S)-5,6,7,8-tetrahydrofolate</name>
        <dbReference type="ChEBI" id="CHEBI:57453"/>
    </ligand>
</feature>
<keyword evidence="12" id="KW-0489">Methyltransferase</keyword>
<reference evidence="12 13" key="1">
    <citation type="submission" date="2017-09" db="EMBL/GenBank/DDBJ databases">
        <title>Depth-based differentiation of microbial function through sediment-hosted aquifers and enrichment of novel symbionts in the deep terrestrial subsurface.</title>
        <authorList>
            <person name="Probst A.J."/>
            <person name="Ladd B."/>
            <person name="Jarett J.K."/>
            <person name="Geller-Mcgrath D.E."/>
            <person name="Sieber C.M."/>
            <person name="Emerson J.B."/>
            <person name="Anantharaman K."/>
            <person name="Thomas B.C."/>
            <person name="Malmstrom R."/>
            <person name="Stieglmeier M."/>
            <person name="Klingl A."/>
            <person name="Woyke T."/>
            <person name="Ryan C.M."/>
            <person name="Banfield J.F."/>
        </authorList>
    </citation>
    <scope>NUCLEOTIDE SEQUENCE [LARGE SCALE GENOMIC DNA]</scope>
    <source>
        <strain evidence="12">CG23_combo_of_CG06-09_8_20_14_all_37_13</strain>
    </source>
</reference>